<evidence type="ECO:0000256" key="3">
    <source>
        <dbReference type="ARBA" id="ARBA00023295"/>
    </source>
</evidence>
<protein>
    <submittedName>
        <fullName evidence="5">Lyzozyme M1 (1,4-beta-N-acetylmuramidase)</fullName>
    </submittedName>
</protein>
<gene>
    <name evidence="5" type="ORF">Wenmar_03996</name>
</gene>
<dbReference type="PANTHER" id="PTHR34135:SF2">
    <property type="entry name" value="LYSOZYME"/>
    <property type="match status" value="1"/>
</dbReference>
<evidence type="ECO:0000313" key="6">
    <source>
        <dbReference type="Proteomes" id="UP000035100"/>
    </source>
</evidence>
<organism evidence="5 6">
    <name type="scientific">Wenxinia marina DSM 24838</name>
    <dbReference type="NCBI Taxonomy" id="1123501"/>
    <lineage>
        <taxon>Bacteria</taxon>
        <taxon>Pseudomonadati</taxon>
        <taxon>Pseudomonadota</taxon>
        <taxon>Alphaproteobacteria</taxon>
        <taxon>Rhodobacterales</taxon>
        <taxon>Roseobacteraceae</taxon>
        <taxon>Wenxinia</taxon>
    </lineage>
</organism>
<dbReference type="PROSITE" id="PS51257">
    <property type="entry name" value="PROKAR_LIPOPROTEIN"/>
    <property type="match status" value="1"/>
</dbReference>
<keyword evidence="3" id="KW-0326">Glycosidase</keyword>
<dbReference type="EMBL" id="AONG01000022">
    <property type="protein sequence ID" value="KIQ67570.1"/>
    <property type="molecule type" value="Genomic_DNA"/>
</dbReference>
<dbReference type="InterPro" id="IPR002053">
    <property type="entry name" value="Glyco_hydro_25"/>
</dbReference>
<reference evidence="5 6" key="1">
    <citation type="submission" date="2013-01" db="EMBL/GenBank/DDBJ databases">
        <authorList>
            <person name="Fiebig A."/>
            <person name="Goeker M."/>
            <person name="Klenk H.-P.P."/>
        </authorList>
    </citation>
    <scope>NUCLEOTIDE SEQUENCE [LARGE SCALE GENOMIC DNA]</scope>
    <source>
        <strain evidence="5 6">DSM 24838</strain>
    </source>
</reference>
<proteinExistence type="inferred from homology"/>
<dbReference type="InterPro" id="IPR017853">
    <property type="entry name" value="GH"/>
</dbReference>
<dbReference type="eggNOG" id="COG3757">
    <property type="taxonomic scope" value="Bacteria"/>
</dbReference>
<dbReference type="GO" id="GO:0016052">
    <property type="term" value="P:carbohydrate catabolic process"/>
    <property type="evidence" value="ECO:0007669"/>
    <property type="project" value="TreeGrafter"/>
</dbReference>
<sequence length="266" mass="29518">MMLTRRAALTGALALAACGRRPAAAPPPRMESDIRVIPPNFGESHPVDWPGRTPSQYAVHGIDVSRWQGDIDWRRARAAGVNFAFLKATEGGDRTDPRFLDYTRGATAAGIVTGPYHFYYFCRPAHEQAAWFIQNVPKMPGALPPVVDLEWNHLSPTCTLRPPAAEVQAEIGRFVGILAAHYGRRPLIYTTRDFWAETGIEAIGGERWLRAVTMHPDEAYNDALWHFWQYSGTGIVDGVTGNCDLNCFSGSAQSWRAWLAARRQPG</sequence>
<dbReference type="STRING" id="1123501.Wenmar_03996"/>
<evidence type="ECO:0000256" key="4">
    <source>
        <dbReference type="SAM" id="SignalP"/>
    </source>
</evidence>
<feature type="chain" id="PRO_5002234615" evidence="4">
    <location>
        <begin position="24"/>
        <end position="266"/>
    </location>
</feature>
<dbReference type="PROSITE" id="PS51904">
    <property type="entry name" value="GLYCOSYL_HYDROL_F25_2"/>
    <property type="match status" value="1"/>
</dbReference>
<dbReference type="CDD" id="cd06413">
    <property type="entry name" value="GH25_muramidase_1"/>
    <property type="match status" value="1"/>
</dbReference>
<dbReference type="AlphaFoldDB" id="A0A0D0NGV8"/>
<dbReference type="SUPFAM" id="SSF51445">
    <property type="entry name" value="(Trans)glycosidases"/>
    <property type="match status" value="1"/>
</dbReference>
<comment type="similarity">
    <text evidence="1">Belongs to the glycosyl hydrolase 25 family.</text>
</comment>
<evidence type="ECO:0000256" key="2">
    <source>
        <dbReference type="ARBA" id="ARBA00022801"/>
    </source>
</evidence>
<dbReference type="Gene3D" id="3.20.20.80">
    <property type="entry name" value="Glycosidases"/>
    <property type="match status" value="1"/>
</dbReference>
<dbReference type="Proteomes" id="UP000035100">
    <property type="component" value="Unassembled WGS sequence"/>
</dbReference>
<keyword evidence="6" id="KW-1185">Reference proteome</keyword>
<evidence type="ECO:0000313" key="5">
    <source>
        <dbReference type="EMBL" id="KIQ67570.1"/>
    </source>
</evidence>
<dbReference type="PANTHER" id="PTHR34135">
    <property type="entry name" value="LYSOZYME"/>
    <property type="match status" value="1"/>
</dbReference>
<dbReference type="GO" id="GO:0003796">
    <property type="term" value="F:lysozyme activity"/>
    <property type="evidence" value="ECO:0007669"/>
    <property type="project" value="InterPro"/>
</dbReference>
<comment type="caution">
    <text evidence="5">The sequence shown here is derived from an EMBL/GenBank/DDBJ whole genome shotgun (WGS) entry which is preliminary data.</text>
</comment>
<dbReference type="GO" id="GO:0009253">
    <property type="term" value="P:peptidoglycan catabolic process"/>
    <property type="evidence" value="ECO:0007669"/>
    <property type="project" value="InterPro"/>
</dbReference>
<evidence type="ECO:0000256" key="1">
    <source>
        <dbReference type="ARBA" id="ARBA00010646"/>
    </source>
</evidence>
<keyword evidence="2" id="KW-0378">Hydrolase</keyword>
<dbReference type="GO" id="GO:0016998">
    <property type="term" value="P:cell wall macromolecule catabolic process"/>
    <property type="evidence" value="ECO:0007669"/>
    <property type="project" value="InterPro"/>
</dbReference>
<dbReference type="SMART" id="SM00641">
    <property type="entry name" value="Glyco_25"/>
    <property type="match status" value="1"/>
</dbReference>
<feature type="signal peptide" evidence="4">
    <location>
        <begin position="1"/>
        <end position="23"/>
    </location>
</feature>
<dbReference type="InterPro" id="IPR018077">
    <property type="entry name" value="Glyco_hydro_fam25_subgr"/>
</dbReference>
<dbReference type="PATRIC" id="fig|1123501.6.peg.4127"/>
<name>A0A0D0NGV8_9RHOB</name>
<dbReference type="Pfam" id="PF01183">
    <property type="entry name" value="Glyco_hydro_25"/>
    <property type="match status" value="1"/>
</dbReference>
<keyword evidence="4" id="KW-0732">Signal</keyword>
<accession>A0A0D0NGV8</accession>